<gene>
    <name evidence="1" type="ORF">ET464_19275</name>
</gene>
<dbReference type="AlphaFoldDB" id="A0A4P6EZJ2"/>
<sequence>MHICFAEYKISPEYREPYLAYTGNLLASGKYESLTLYEGTDQPCLFVEVWTAGSAEEAEQIKEERCDERSSWYRVSSWIDGGAAKMHVWTFRPVQP</sequence>
<protein>
    <recommendedName>
        <fullName evidence="3">ABM domain-containing protein</fullName>
    </recommendedName>
</protein>
<organism evidence="1 2">
    <name type="scientific">Paenibacillus protaetiae</name>
    <dbReference type="NCBI Taxonomy" id="2509456"/>
    <lineage>
        <taxon>Bacteria</taxon>
        <taxon>Bacillati</taxon>
        <taxon>Bacillota</taxon>
        <taxon>Bacilli</taxon>
        <taxon>Bacillales</taxon>
        <taxon>Paenibacillaceae</taxon>
        <taxon>Paenibacillus</taxon>
    </lineage>
</organism>
<reference evidence="1 2" key="1">
    <citation type="submission" date="2019-01" db="EMBL/GenBank/DDBJ databases">
        <title>Genome sequencing of strain FW100M-2.</title>
        <authorList>
            <person name="Heo J."/>
            <person name="Kim S.-J."/>
            <person name="Kim J.-S."/>
            <person name="Hong S.-B."/>
            <person name="Kwon S.-W."/>
        </authorList>
    </citation>
    <scope>NUCLEOTIDE SEQUENCE [LARGE SCALE GENOMIC DNA]</scope>
    <source>
        <strain evidence="1 2">FW100M-2</strain>
    </source>
</reference>
<dbReference type="OrthoDB" id="2967153at2"/>
<evidence type="ECO:0000313" key="2">
    <source>
        <dbReference type="Proteomes" id="UP000293568"/>
    </source>
</evidence>
<dbReference type="EMBL" id="CP035492">
    <property type="protein sequence ID" value="QAY68195.1"/>
    <property type="molecule type" value="Genomic_DNA"/>
</dbReference>
<keyword evidence="2" id="KW-1185">Reference proteome</keyword>
<evidence type="ECO:0008006" key="3">
    <source>
        <dbReference type="Google" id="ProtNLM"/>
    </source>
</evidence>
<dbReference type="RefSeq" id="WP_129443766.1">
    <property type="nucleotide sequence ID" value="NZ_CP035492.1"/>
</dbReference>
<dbReference type="Proteomes" id="UP000293568">
    <property type="component" value="Chromosome"/>
</dbReference>
<evidence type="ECO:0000313" key="1">
    <source>
        <dbReference type="EMBL" id="QAY68195.1"/>
    </source>
</evidence>
<proteinExistence type="predicted"/>
<name>A0A4P6EZJ2_9BACL</name>
<accession>A0A4P6EZJ2</accession>
<dbReference type="KEGG" id="pprt:ET464_19275"/>